<dbReference type="EMBL" id="JAEHJZ010000018">
    <property type="protein sequence ID" value="MBJ7880741.1"/>
    <property type="molecule type" value="Genomic_DNA"/>
</dbReference>
<accession>A0A934NHE2</accession>
<sequence>MKKSIFYSWQSDLPNNKNRGFIENCIKKAIEEIKTDNINLNVAIDRDTKNITGTPDIASTIFSKIDNTSIFIADISFINSNYDGRKTPNPNVLVELGYAAKTIGWENIICVFNTEFGKVEDLPFDLRFRRPLTYKIENPKNKSKDKENLSNVFQVAIKSIINKESAKDEIRNYIKQQVDKEILTICNHSFKIFYGYDKPYALEEIWKMLSLNKEEIKLQLFEQKHLGFTVLKDWRDYMAKIENIMNQPFFTQNAEPKYVSSLIKVVRSLEFISTVYSRNNLFTSTGQSTQEYEVVDGKEMNPDNPNDGYILLRNIDKEGHGIVIDFGTIRKYNVKNCLDYFTIGGDNFLGWTFGIHGVFKSIESWIENTGNNLIIDPLTFRN</sequence>
<dbReference type="AlphaFoldDB" id="A0A934NHE2"/>
<evidence type="ECO:0000313" key="2">
    <source>
        <dbReference type="Proteomes" id="UP000662373"/>
    </source>
</evidence>
<evidence type="ECO:0000313" key="1">
    <source>
        <dbReference type="EMBL" id="MBJ7880741.1"/>
    </source>
</evidence>
<keyword evidence="2" id="KW-1185">Reference proteome</keyword>
<organism evidence="1 2">
    <name type="scientific">Gelidibacter salicanalis</name>
    <dbReference type="NCBI Taxonomy" id="291193"/>
    <lineage>
        <taxon>Bacteria</taxon>
        <taxon>Pseudomonadati</taxon>
        <taxon>Bacteroidota</taxon>
        <taxon>Flavobacteriia</taxon>
        <taxon>Flavobacteriales</taxon>
        <taxon>Flavobacteriaceae</taxon>
        <taxon>Gelidibacter</taxon>
    </lineage>
</organism>
<reference evidence="1 2" key="1">
    <citation type="submission" date="2020-09" db="EMBL/GenBank/DDBJ databases">
        <title>Draft genome of Gelidibacter salicanalis PAMC21136.</title>
        <authorList>
            <person name="Park H."/>
        </authorList>
    </citation>
    <scope>NUCLEOTIDE SEQUENCE [LARGE SCALE GENOMIC DNA]</scope>
    <source>
        <strain evidence="1 2">PAMC21136</strain>
    </source>
</reference>
<gene>
    <name evidence="1" type="ORF">JEM65_08785</name>
</gene>
<evidence type="ECO:0008006" key="3">
    <source>
        <dbReference type="Google" id="ProtNLM"/>
    </source>
</evidence>
<dbReference type="Proteomes" id="UP000662373">
    <property type="component" value="Unassembled WGS sequence"/>
</dbReference>
<protein>
    <recommendedName>
        <fullName evidence="3">CD-NTase-associated protein 12/Pycsar effector protein TIR domain-containing protein</fullName>
    </recommendedName>
</protein>
<comment type="caution">
    <text evidence="1">The sequence shown here is derived from an EMBL/GenBank/DDBJ whole genome shotgun (WGS) entry which is preliminary data.</text>
</comment>
<dbReference type="RefSeq" id="WP_199598605.1">
    <property type="nucleotide sequence ID" value="NZ_JAEHJZ010000018.1"/>
</dbReference>
<proteinExistence type="predicted"/>
<name>A0A934NHE2_9FLAO</name>